<dbReference type="AlphaFoldDB" id="A0A2J5I003"/>
<dbReference type="OrthoDB" id="72726at2759"/>
<protein>
    <recommendedName>
        <fullName evidence="3">F-box domain-containing protein</fullName>
    </recommendedName>
</protein>
<gene>
    <name evidence="1" type="ORF">BDW42DRAFT_165698</name>
</gene>
<evidence type="ECO:0000313" key="1">
    <source>
        <dbReference type="EMBL" id="PLN83035.1"/>
    </source>
</evidence>
<sequence>MHTYQSSRSFLSLPPEIRRMIYLKYFRALSIGRQPFRQSTNKNALAILQVCRLIYQEAEPLAIPNLWIKCHGNADVIDVLSKMSPVQITQLRYLRVWQFVVGFKLFSHDGDFESDLQGEDGPDDGLIEWVNQGVDREHMSSSSDGDDDAATEGVRYFHLGAVLGLFPGLQLDLLRVHSGVSGGPYTAIHTSHCFKSLIAADGYRRLWMDATTGDSDPWNEILSLKMWRHNIITRSHSCSNWRVRLQVPSYADYLVDKLRQNKEWESIQAGRIDLIVNEDRDESDSDSDSDVDLDREDTVALVIDRGDADIAVKRDGCPVLRCAYPHSRGSRSSKFYNEASDALRKLFRENSWDSIKVMDGFYDGAADSDHEGGTAYSEYWW</sequence>
<dbReference type="Proteomes" id="UP000235023">
    <property type="component" value="Unassembled WGS sequence"/>
</dbReference>
<dbReference type="EMBL" id="KZ559522">
    <property type="protein sequence ID" value="PLN83035.1"/>
    <property type="molecule type" value="Genomic_DNA"/>
</dbReference>
<evidence type="ECO:0000313" key="2">
    <source>
        <dbReference type="Proteomes" id="UP000235023"/>
    </source>
</evidence>
<keyword evidence="2" id="KW-1185">Reference proteome</keyword>
<evidence type="ECO:0008006" key="3">
    <source>
        <dbReference type="Google" id="ProtNLM"/>
    </source>
</evidence>
<name>A0A2J5I003_9EURO</name>
<proteinExistence type="predicted"/>
<organism evidence="1 2">
    <name type="scientific">Aspergillus taichungensis</name>
    <dbReference type="NCBI Taxonomy" id="482145"/>
    <lineage>
        <taxon>Eukaryota</taxon>
        <taxon>Fungi</taxon>
        <taxon>Dikarya</taxon>
        <taxon>Ascomycota</taxon>
        <taxon>Pezizomycotina</taxon>
        <taxon>Eurotiomycetes</taxon>
        <taxon>Eurotiomycetidae</taxon>
        <taxon>Eurotiales</taxon>
        <taxon>Aspergillaceae</taxon>
        <taxon>Aspergillus</taxon>
        <taxon>Aspergillus subgen. Circumdati</taxon>
    </lineage>
</organism>
<reference evidence="2" key="1">
    <citation type="submission" date="2017-12" db="EMBL/GenBank/DDBJ databases">
        <authorList>
            <consortium name="DOE Joint Genome Institute"/>
            <person name="Mondo S.J."/>
            <person name="Kjaerbolling I."/>
            <person name="Vesth T.C."/>
            <person name="Frisvad J.C."/>
            <person name="Nybo J.L."/>
            <person name="Theobald S."/>
            <person name="Kuo A."/>
            <person name="Bowyer P."/>
            <person name="Matsuda Y."/>
            <person name="Lyhne E.K."/>
            <person name="Kogle M.E."/>
            <person name="Clum A."/>
            <person name="Lipzen A."/>
            <person name="Salamov A."/>
            <person name="Ngan C.Y."/>
            <person name="Daum C."/>
            <person name="Chiniquy J."/>
            <person name="Barry K."/>
            <person name="LaButti K."/>
            <person name="Haridas S."/>
            <person name="Simmons B.A."/>
            <person name="Magnuson J.K."/>
            <person name="Mortensen U.H."/>
            <person name="Larsen T.O."/>
            <person name="Grigoriev I.V."/>
            <person name="Baker S.E."/>
            <person name="Andersen M.R."/>
            <person name="Nordberg H.P."/>
            <person name="Cantor M.N."/>
            <person name="Hua S.X."/>
        </authorList>
    </citation>
    <scope>NUCLEOTIDE SEQUENCE [LARGE SCALE GENOMIC DNA]</scope>
    <source>
        <strain evidence="2">IBT 19404</strain>
    </source>
</reference>
<accession>A0A2J5I003</accession>